<name>A0ACD0P128_9BASI</name>
<dbReference type="EMBL" id="KZ819828">
    <property type="protein sequence ID" value="PWN51639.1"/>
    <property type="molecule type" value="Genomic_DNA"/>
</dbReference>
<gene>
    <name evidence="1" type="ORF">IE53DRAFT_42788</name>
</gene>
<organism evidence="1 2">
    <name type="scientific">Violaceomyces palustris</name>
    <dbReference type="NCBI Taxonomy" id="1673888"/>
    <lineage>
        <taxon>Eukaryota</taxon>
        <taxon>Fungi</taxon>
        <taxon>Dikarya</taxon>
        <taxon>Basidiomycota</taxon>
        <taxon>Ustilaginomycotina</taxon>
        <taxon>Ustilaginomycetes</taxon>
        <taxon>Violaceomycetales</taxon>
        <taxon>Violaceomycetaceae</taxon>
        <taxon>Violaceomyces</taxon>
    </lineage>
</organism>
<accession>A0ACD0P128</accession>
<proteinExistence type="predicted"/>
<evidence type="ECO:0000313" key="1">
    <source>
        <dbReference type="EMBL" id="PWN51639.1"/>
    </source>
</evidence>
<dbReference type="Proteomes" id="UP000245626">
    <property type="component" value="Unassembled WGS sequence"/>
</dbReference>
<sequence length="982" mass="102428">MATASRRRSVHTSGSSAGSLAASGRRGSSGKLAGSKSRFDPAFMMSSNSAQPDEGGSRSNAGADPRQHHGAARRNKSTDRLSRASESGTNLAGKRSKSHTHLGLQSTEDTAARRRRDSSLGSGAGRNRGRRGKNDDAEDGWTSASQTNTPSDSAGVSPVDSPTGSLEDEGLVMGIKRRDRTGRTARANVEANPQAADGPQIDVGNTVVGTEDASQPPDTPKVSAKKEIAPDKARNEAESPRLPSVNSSNMGELQLGLQYEPQAEQQRQDQRETRELSIQRERTTTASIHSTGADSDDTLAQEPSQRQQMASNSRPPTLDSTSEVSRQPLPADSADLSVPSSSRPPHRREVSASSNRTLRGGIPLNSSPVSVRSRSSILSTRPGLFPRDSQGAAAPPKLDTHNALAGALGALHEDRGEGQRGRLSRRGRMDDVSLLPSSSSEPAGFDGVEFPSSGYGAAKGSADAGSYRRKASLSSMNGSGIALPLPSPSIGNVSNMQAGRGAGELNVAPRARGHRGSISSMYGESALALDDSLKSNDRRRTTSTQSLTAADAAKLAAKLRQARDAINEQTASGALRGASSQLGSHLRPGNPYAEKYNKPVVSTFAKEDPTWFGAEPVAVTEHSVYATDFSQAHQLDKSRSADKGREMTLRYVLDYALGGPPIQKGRLTDALLGPVLDSDDFESSWAPALANAAGLGSRSVGHPGGDGVQVETEFPTIPLAAQDTNITVDGPNSTPLHFIHGLTTTSPDPFPLDPTDVPALENDLPSDPSALVNAANPIRVEYVDPTVMRAIAMTSQAISTHRSHTVVRRFADPMRGSLERVARSSGKWGLNPLPTHPGTNSPLTPRGLGNSPSLPNLAGGATSGGGASSSRWGGRRTAPNSPGPGVGGGSFGPSGGSARAGGRKPALERSNTTDSWSNHGGRTWNAANANATTPGGGANAPPNLANQLHNLVDAAEYGLKRVWSGGLGRGGLAALRRTEEEA</sequence>
<protein>
    <submittedName>
        <fullName evidence="1">Uncharacterized protein</fullName>
    </submittedName>
</protein>
<keyword evidence="2" id="KW-1185">Reference proteome</keyword>
<reference evidence="1 2" key="1">
    <citation type="journal article" date="2018" name="Mol. Biol. Evol.">
        <title>Broad Genomic Sampling Reveals a Smut Pathogenic Ancestry of the Fungal Clade Ustilaginomycotina.</title>
        <authorList>
            <person name="Kijpornyongpan T."/>
            <person name="Mondo S.J."/>
            <person name="Barry K."/>
            <person name="Sandor L."/>
            <person name="Lee J."/>
            <person name="Lipzen A."/>
            <person name="Pangilinan J."/>
            <person name="LaButti K."/>
            <person name="Hainaut M."/>
            <person name="Henrissat B."/>
            <person name="Grigoriev I.V."/>
            <person name="Spatafora J.W."/>
            <person name="Aime M.C."/>
        </authorList>
    </citation>
    <scope>NUCLEOTIDE SEQUENCE [LARGE SCALE GENOMIC DNA]</scope>
    <source>
        <strain evidence="1 2">SA 807</strain>
    </source>
</reference>
<evidence type="ECO:0000313" key="2">
    <source>
        <dbReference type="Proteomes" id="UP000245626"/>
    </source>
</evidence>